<dbReference type="GO" id="GO:0005829">
    <property type="term" value="C:cytosol"/>
    <property type="evidence" value="ECO:0007669"/>
    <property type="project" value="TreeGrafter"/>
</dbReference>
<protein>
    <recommendedName>
        <fullName evidence="2">DNA-binding transcriptional regulator BolA</fullName>
    </recommendedName>
</protein>
<comment type="similarity">
    <text evidence="1 3">Belongs to the BolA/IbaG family.</text>
</comment>
<evidence type="ECO:0000256" key="4">
    <source>
        <dbReference type="SAM" id="MobiDB-lite"/>
    </source>
</evidence>
<dbReference type="FunFam" id="3.30.300.90:FF:000001">
    <property type="entry name" value="Transcriptional regulator BolA"/>
    <property type="match status" value="1"/>
</dbReference>
<organism evidence="5 6">
    <name type="scientific">Izhakiella capsodis</name>
    <dbReference type="NCBI Taxonomy" id="1367852"/>
    <lineage>
        <taxon>Bacteria</taxon>
        <taxon>Pseudomonadati</taxon>
        <taxon>Pseudomonadota</taxon>
        <taxon>Gammaproteobacteria</taxon>
        <taxon>Enterobacterales</taxon>
        <taxon>Erwiniaceae</taxon>
        <taxon>Izhakiella</taxon>
    </lineage>
</organism>
<evidence type="ECO:0000313" key="5">
    <source>
        <dbReference type="EMBL" id="SFN37079.1"/>
    </source>
</evidence>
<sequence length="104" mass="11922">MLREQIEVKLRAAFNPQHLEVVDESFRHNVQVGSESHFNVVIVSECFIDQRFLQRHRAIYSELAEEMAGSIHALALHTYTGKEWEDQQDRTLSSPNCRGAGIQA</sequence>
<gene>
    <name evidence="5" type="ORF">SAMN05216516_106102</name>
</gene>
<dbReference type="Proteomes" id="UP000242222">
    <property type="component" value="Unassembled WGS sequence"/>
</dbReference>
<dbReference type="InterPro" id="IPR050961">
    <property type="entry name" value="BolA/IbaG_stress_morph_reg"/>
</dbReference>
<dbReference type="PIRSF" id="PIRSF003113">
    <property type="entry name" value="BolA"/>
    <property type="match status" value="1"/>
</dbReference>
<dbReference type="Gene3D" id="3.30.300.90">
    <property type="entry name" value="BolA-like"/>
    <property type="match status" value="1"/>
</dbReference>
<evidence type="ECO:0000256" key="1">
    <source>
        <dbReference type="ARBA" id="ARBA00005578"/>
    </source>
</evidence>
<dbReference type="SUPFAM" id="SSF82657">
    <property type="entry name" value="BolA-like"/>
    <property type="match status" value="1"/>
</dbReference>
<evidence type="ECO:0000313" key="6">
    <source>
        <dbReference type="Proteomes" id="UP000242222"/>
    </source>
</evidence>
<dbReference type="STRING" id="1367852.SAMN05216516_106102"/>
<dbReference type="PANTHER" id="PTHR46229">
    <property type="entry name" value="BOLA TRANSCRIPTION REGULATOR"/>
    <property type="match status" value="1"/>
</dbReference>
<dbReference type="AlphaFoldDB" id="A0A1I4YHM2"/>
<proteinExistence type="inferred from homology"/>
<dbReference type="Pfam" id="PF01722">
    <property type="entry name" value="BolA"/>
    <property type="match status" value="1"/>
</dbReference>
<dbReference type="GO" id="GO:1990229">
    <property type="term" value="C:iron-sulfur cluster assembly complex"/>
    <property type="evidence" value="ECO:0007669"/>
    <property type="project" value="UniProtKB-ARBA"/>
</dbReference>
<accession>A0A1I4YHM2</accession>
<dbReference type="PANTHER" id="PTHR46229:SF2">
    <property type="entry name" value="BOLA-LIKE PROTEIN 1"/>
    <property type="match status" value="1"/>
</dbReference>
<dbReference type="GO" id="GO:0006351">
    <property type="term" value="P:DNA-templated transcription"/>
    <property type="evidence" value="ECO:0007669"/>
    <property type="project" value="TreeGrafter"/>
</dbReference>
<evidence type="ECO:0000256" key="2">
    <source>
        <dbReference type="ARBA" id="ARBA00074073"/>
    </source>
</evidence>
<feature type="region of interest" description="Disordered" evidence="4">
    <location>
        <begin position="85"/>
        <end position="104"/>
    </location>
</feature>
<name>A0A1I4YHM2_9GAMM</name>
<dbReference type="OrthoDB" id="9801469at2"/>
<dbReference type="InterPro" id="IPR036065">
    <property type="entry name" value="BolA-like_sf"/>
</dbReference>
<dbReference type="NCBIfam" id="NF008638">
    <property type="entry name" value="PRK11628.1"/>
    <property type="match status" value="1"/>
</dbReference>
<keyword evidence="6" id="KW-1185">Reference proteome</keyword>
<dbReference type="InterPro" id="IPR002634">
    <property type="entry name" value="BolA"/>
</dbReference>
<reference evidence="6" key="1">
    <citation type="submission" date="2016-10" db="EMBL/GenBank/DDBJ databases">
        <authorList>
            <person name="Varghese N."/>
            <person name="Submissions S."/>
        </authorList>
    </citation>
    <scope>NUCLEOTIDE SEQUENCE [LARGE SCALE GENOMIC DNA]</scope>
    <source>
        <strain evidence="6">N6PO6</strain>
    </source>
</reference>
<dbReference type="EMBL" id="FOVC01000006">
    <property type="protein sequence ID" value="SFN37079.1"/>
    <property type="molecule type" value="Genomic_DNA"/>
</dbReference>
<dbReference type="RefSeq" id="WP_092877848.1">
    <property type="nucleotide sequence ID" value="NZ_FOVC01000006.1"/>
</dbReference>
<evidence type="ECO:0000256" key="3">
    <source>
        <dbReference type="RuleBase" id="RU003860"/>
    </source>
</evidence>